<dbReference type="GO" id="GO:0005634">
    <property type="term" value="C:nucleus"/>
    <property type="evidence" value="ECO:0007669"/>
    <property type="project" value="UniProtKB-SubCell"/>
</dbReference>
<evidence type="ECO:0000256" key="5">
    <source>
        <dbReference type="RuleBase" id="RU004020"/>
    </source>
</evidence>
<dbReference type="STRING" id="380704.G3Y5J2"/>
<sequence length="283" mass="31837">VNPYSTNPTIGTAIQSTGWQDGTKQSKNMEPPNNSSSQHAQSLSETYGSPPNAARRLKVIDLIDISNQHAQSAPYATASPNACPTGPSTPSVSHAPSSACTSNTDAMYSLTATEEQASPNSTASSIINDPKNALLIRWSDKGDSFIIPDRNEFARKLLPTLCGHGDFRAFCRLLWYYNFHLKKQIVNESSLWRSWQSTPFREYSNPNFRRDDETGLSRIECRRRKTRKSPDPESRSSVSDLFPRARGDFTMDEDHVASDMWRGEKTCESVRGSHTRYRKRRRV</sequence>
<organism evidence="8 9">
    <name type="scientific">Aspergillus niger (strain ATCC 1015 / CBS 113.46 / FGSC A1144 / LSHB Ac4 / NCTC 3858a / NRRL 328 / USDA 3528.7)</name>
    <dbReference type="NCBI Taxonomy" id="380704"/>
    <lineage>
        <taxon>Eukaryota</taxon>
        <taxon>Fungi</taxon>
        <taxon>Dikarya</taxon>
        <taxon>Ascomycota</taxon>
        <taxon>Pezizomycotina</taxon>
        <taxon>Eurotiomycetes</taxon>
        <taxon>Eurotiomycetidae</taxon>
        <taxon>Eurotiales</taxon>
        <taxon>Aspergillaceae</taxon>
        <taxon>Aspergillus</taxon>
        <taxon>Aspergillus subgen. Circumdati</taxon>
    </lineage>
</organism>
<gene>
    <name evidence="8" type="ORF">ASPNIDRAFT_126469</name>
</gene>
<keyword evidence="4" id="KW-0539">Nucleus</keyword>
<evidence type="ECO:0000313" key="8">
    <source>
        <dbReference type="EMBL" id="EHA21857.1"/>
    </source>
</evidence>
<dbReference type="EMBL" id="ACJE01000013">
    <property type="protein sequence ID" value="EHA21857.1"/>
    <property type="molecule type" value="Genomic_DNA"/>
</dbReference>
<keyword evidence="3" id="KW-0238">DNA-binding</keyword>
<dbReference type="InterPro" id="IPR036388">
    <property type="entry name" value="WH-like_DNA-bd_sf"/>
</dbReference>
<accession>G3Y5J2</accession>
<feature type="non-terminal residue" evidence="8">
    <location>
        <position position="283"/>
    </location>
</feature>
<dbReference type="OrthoDB" id="10331489at2759"/>
<dbReference type="SMART" id="SM00415">
    <property type="entry name" value="HSF"/>
    <property type="match status" value="1"/>
</dbReference>
<reference evidence="8 9" key="1">
    <citation type="journal article" date="2011" name="Genome Res.">
        <title>Comparative genomics of citric-acid-producing Aspergillus niger ATCC 1015 versus enzyme-producing CBS 513.88.</title>
        <authorList>
            <person name="Andersen M.R."/>
            <person name="Salazar M.P."/>
            <person name="Schaap P.J."/>
            <person name="van de Vondervoort P.J."/>
            <person name="Culley D."/>
            <person name="Thykaer J."/>
            <person name="Frisvad J.C."/>
            <person name="Nielsen K.F."/>
            <person name="Albang R."/>
            <person name="Albermann K."/>
            <person name="Berka R.M."/>
            <person name="Braus G.H."/>
            <person name="Braus-Stromeyer S.A."/>
            <person name="Corrochano L.M."/>
            <person name="Dai Z."/>
            <person name="van Dijck P.W."/>
            <person name="Hofmann G."/>
            <person name="Lasure L.L."/>
            <person name="Magnuson J.K."/>
            <person name="Menke H."/>
            <person name="Meijer M."/>
            <person name="Meijer S.L."/>
            <person name="Nielsen J.B."/>
            <person name="Nielsen M.L."/>
            <person name="van Ooyen A.J."/>
            <person name="Pel H.J."/>
            <person name="Poulsen L."/>
            <person name="Samson R.A."/>
            <person name="Stam H."/>
            <person name="Tsang A."/>
            <person name="van den Brink J.M."/>
            <person name="Atkins A."/>
            <person name="Aerts A."/>
            <person name="Shapiro H."/>
            <person name="Pangilinan J."/>
            <person name="Salamov A."/>
            <person name="Lou Y."/>
            <person name="Lindquist E."/>
            <person name="Lucas S."/>
            <person name="Grimwood J."/>
            <person name="Grigoriev I.V."/>
            <person name="Kubicek C.P."/>
            <person name="Martinez D."/>
            <person name="van Peij N.N."/>
            <person name="Roubos J.A."/>
            <person name="Nielsen J."/>
            <person name="Baker S.E."/>
        </authorList>
    </citation>
    <scope>NUCLEOTIDE SEQUENCE [LARGE SCALE GENOMIC DNA]</scope>
    <source>
        <strain evidence="9">ATCC 1015 / CBS 113.46 / FGSC A1144 / LSHB Ac4 / NCTC 3858a / NRRL 328 / USDA 3528.7</strain>
    </source>
</reference>
<feature type="compositionally biased region" description="Polar residues" evidence="6">
    <location>
        <begin position="1"/>
        <end position="49"/>
    </location>
</feature>
<dbReference type="InterPro" id="IPR000232">
    <property type="entry name" value="HSF_DNA-bd"/>
</dbReference>
<dbReference type="InterPro" id="IPR036390">
    <property type="entry name" value="WH_DNA-bd_sf"/>
</dbReference>
<evidence type="ECO:0000256" key="4">
    <source>
        <dbReference type="ARBA" id="ARBA00023242"/>
    </source>
</evidence>
<dbReference type="PANTHER" id="PTHR10015">
    <property type="entry name" value="HEAT SHOCK TRANSCRIPTION FACTOR"/>
    <property type="match status" value="1"/>
</dbReference>
<comment type="caution">
    <text evidence="8">The sequence shown here is derived from an EMBL/GenBank/DDBJ whole genome shotgun (WGS) entry which is preliminary data.</text>
</comment>
<evidence type="ECO:0000256" key="6">
    <source>
        <dbReference type="SAM" id="MobiDB-lite"/>
    </source>
</evidence>
<dbReference type="Proteomes" id="UP000009038">
    <property type="component" value="Unassembled WGS sequence"/>
</dbReference>
<dbReference type="Gene3D" id="1.10.10.10">
    <property type="entry name" value="Winged helix-like DNA-binding domain superfamily/Winged helix DNA-binding domain"/>
    <property type="match status" value="1"/>
</dbReference>
<dbReference type="SUPFAM" id="SSF46785">
    <property type="entry name" value="Winged helix' DNA-binding domain"/>
    <property type="match status" value="1"/>
</dbReference>
<proteinExistence type="inferred from homology"/>
<dbReference type="Pfam" id="PF00447">
    <property type="entry name" value="HSF_DNA-bind"/>
    <property type="match status" value="1"/>
</dbReference>
<feature type="region of interest" description="Disordered" evidence="6">
    <location>
        <begin position="1"/>
        <end position="51"/>
    </location>
</feature>
<evidence type="ECO:0000256" key="1">
    <source>
        <dbReference type="ARBA" id="ARBA00004123"/>
    </source>
</evidence>
<evidence type="ECO:0000259" key="7">
    <source>
        <dbReference type="SMART" id="SM00415"/>
    </source>
</evidence>
<protein>
    <recommendedName>
        <fullName evidence="7">HSF-type DNA-binding domain-containing protein</fullName>
    </recommendedName>
</protein>
<dbReference type="AlphaFoldDB" id="G3Y5J2"/>
<feature type="non-terminal residue" evidence="8">
    <location>
        <position position="1"/>
    </location>
</feature>
<evidence type="ECO:0000313" key="9">
    <source>
        <dbReference type="Proteomes" id="UP000009038"/>
    </source>
</evidence>
<dbReference type="HOGENOM" id="CLU_988841_0_0_1"/>
<comment type="similarity">
    <text evidence="2 5">Belongs to the HSF family.</text>
</comment>
<feature type="domain" description="HSF-type DNA-binding" evidence="7">
    <location>
        <begin position="125"/>
        <end position="222"/>
    </location>
</feature>
<feature type="region of interest" description="Disordered" evidence="6">
    <location>
        <begin position="223"/>
        <end position="246"/>
    </location>
</feature>
<dbReference type="PANTHER" id="PTHR10015:SF427">
    <property type="entry name" value="HEAT SHOCK FACTOR PROTEIN"/>
    <property type="match status" value="1"/>
</dbReference>
<feature type="compositionally biased region" description="Polar residues" evidence="6">
    <location>
        <begin position="78"/>
        <end position="98"/>
    </location>
</feature>
<dbReference type="GO" id="GO:0003700">
    <property type="term" value="F:DNA-binding transcription factor activity"/>
    <property type="evidence" value="ECO:0007669"/>
    <property type="project" value="InterPro"/>
</dbReference>
<name>G3Y5J2_ASPNA</name>
<dbReference type="GO" id="GO:0043565">
    <property type="term" value="F:sequence-specific DNA binding"/>
    <property type="evidence" value="ECO:0007669"/>
    <property type="project" value="InterPro"/>
</dbReference>
<feature type="region of interest" description="Disordered" evidence="6">
    <location>
        <begin position="73"/>
        <end position="98"/>
    </location>
</feature>
<evidence type="ECO:0000256" key="2">
    <source>
        <dbReference type="ARBA" id="ARBA00006403"/>
    </source>
</evidence>
<comment type="subcellular location">
    <subcellularLocation>
        <location evidence="1">Nucleus</location>
    </subcellularLocation>
</comment>
<evidence type="ECO:0000256" key="3">
    <source>
        <dbReference type="ARBA" id="ARBA00023125"/>
    </source>
</evidence>